<organism evidence="1 2">
    <name type="scientific">Defluviitalea saccharophila</name>
    <dbReference type="NCBI Taxonomy" id="879970"/>
    <lineage>
        <taxon>Bacteria</taxon>
        <taxon>Bacillati</taxon>
        <taxon>Bacillota</taxon>
        <taxon>Clostridia</taxon>
        <taxon>Lachnospirales</taxon>
        <taxon>Defluviitaleaceae</taxon>
        <taxon>Defluviitalea</taxon>
    </lineage>
</organism>
<dbReference type="Proteomes" id="UP001486565">
    <property type="component" value="Chromosome"/>
</dbReference>
<accession>A0ABZ2Y0A2</accession>
<dbReference type="InterPro" id="IPR008928">
    <property type="entry name" value="6-hairpin_glycosidase_sf"/>
</dbReference>
<name>A0ABZ2Y0A2_9FIRM</name>
<dbReference type="RefSeq" id="WP_341875756.1">
    <property type="nucleotide sequence ID" value="NZ_CP121687.1"/>
</dbReference>
<sequence>MENKKIIDLLVLQITNNQFKGYDPYDIKGKKFFLNMLKNQKDSFYKKLVFEGIDNFPKISRKLFKVEASINAKAMGLFLTSFVKLYIITKDEKYYKNALKVAKWLEHNYSKGYSGMCWGYPFDWQSVIFIPQGTPSSVVSYHVGEGFYELYKLTKNKKYLDICDSICQFYMNDLNIKEFNNETICFSYTPLDKYEVNNANLFVAAFLIMIGHEINNPVYVDYGLRAARFTKNEQNYNGSILYWSKRSRIKNFMDHYHTGFEIRMLYIISQYFDEFEESWQRYYNFYREHFFEENAVKIKPNTLYPINIHGCAEAILCTSSINEVFDEKFIQNIIDWVNKKMLYKKYKYRYMIKKYNKFEYKINISYIRWGTAWMLRALSEFEYRLYQRRENK</sequence>
<reference evidence="1 2" key="1">
    <citation type="submission" date="2023-03" db="EMBL/GenBank/DDBJ databases">
        <title>Novel Species.</title>
        <authorList>
            <person name="Ma S."/>
        </authorList>
    </citation>
    <scope>NUCLEOTIDE SEQUENCE [LARGE SCALE GENOMIC DNA]</scope>
    <source>
        <strain evidence="1 2">LIND6LT2</strain>
    </source>
</reference>
<evidence type="ECO:0000313" key="1">
    <source>
        <dbReference type="EMBL" id="WZL68751.1"/>
    </source>
</evidence>
<evidence type="ECO:0000313" key="2">
    <source>
        <dbReference type="Proteomes" id="UP001486565"/>
    </source>
</evidence>
<gene>
    <name evidence="1" type="ORF">QBE51_07890</name>
</gene>
<proteinExistence type="predicted"/>
<dbReference type="Gene3D" id="1.50.10.20">
    <property type="match status" value="1"/>
</dbReference>
<protein>
    <recommendedName>
        <fullName evidence="3">Delta-aminolevulinic acid dehydratase</fullName>
    </recommendedName>
</protein>
<dbReference type="EMBL" id="CP121687">
    <property type="protein sequence ID" value="WZL68751.1"/>
    <property type="molecule type" value="Genomic_DNA"/>
</dbReference>
<evidence type="ECO:0008006" key="3">
    <source>
        <dbReference type="Google" id="ProtNLM"/>
    </source>
</evidence>
<dbReference type="SUPFAM" id="SSF48208">
    <property type="entry name" value="Six-hairpin glycosidases"/>
    <property type="match status" value="1"/>
</dbReference>
<keyword evidence="2" id="KW-1185">Reference proteome</keyword>